<evidence type="ECO:0000256" key="15">
    <source>
        <dbReference type="ARBA" id="ARBA00023180"/>
    </source>
</evidence>
<reference evidence="25" key="2">
    <citation type="submission" date="2021-01" db="UniProtKB">
        <authorList>
            <consortium name="EnsemblPlants"/>
        </authorList>
    </citation>
    <scope>IDENTIFICATION</scope>
</reference>
<dbReference type="GO" id="GO:0042744">
    <property type="term" value="P:hydrogen peroxide catabolic process"/>
    <property type="evidence" value="ECO:0007669"/>
    <property type="project" value="UniProtKB-KW"/>
</dbReference>
<evidence type="ECO:0000256" key="20">
    <source>
        <dbReference type="PIRSR" id="PIRSR600823-4"/>
    </source>
</evidence>
<dbReference type="InterPro" id="IPR019794">
    <property type="entry name" value="Peroxidases_AS"/>
</dbReference>
<evidence type="ECO:0000256" key="2">
    <source>
        <dbReference type="ARBA" id="ARBA00002322"/>
    </source>
</evidence>
<feature type="binding site" evidence="19">
    <location>
        <position position="104"/>
    </location>
    <ligand>
        <name>Ca(2+)</name>
        <dbReference type="ChEBI" id="CHEBI:29108"/>
        <label>1</label>
    </ligand>
</feature>
<dbReference type="PROSITE" id="PS00435">
    <property type="entry name" value="PEROXIDASE_1"/>
    <property type="match status" value="1"/>
</dbReference>
<feature type="compositionally biased region" description="Low complexity" evidence="22">
    <location>
        <begin position="777"/>
        <end position="792"/>
    </location>
</feature>
<evidence type="ECO:0000256" key="6">
    <source>
        <dbReference type="ARBA" id="ARBA00022525"/>
    </source>
</evidence>
<dbReference type="PROSITE" id="PS00436">
    <property type="entry name" value="PEROXIDASE_2"/>
    <property type="match status" value="1"/>
</dbReference>
<feature type="compositionally biased region" description="Polar residues" evidence="22">
    <location>
        <begin position="694"/>
        <end position="708"/>
    </location>
</feature>
<dbReference type="Pfam" id="PF00141">
    <property type="entry name" value="peroxidase"/>
    <property type="match status" value="2"/>
</dbReference>
<evidence type="ECO:0000256" key="23">
    <source>
        <dbReference type="SAM" id="SignalP"/>
    </source>
</evidence>
<feature type="binding site" evidence="19">
    <location>
        <position position="264"/>
    </location>
    <ligand>
        <name>Ca(2+)</name>
        <dbReference type="ChEBI" id="CHEBI:29108"/>
        <label>2</label>
    </ligand>
</feature>
<dbReference type="InParanoid" id="A0A7N2MV73"/>
<dbReference type="Proteomes" id="UP000594261">
    <property type="component" value="Chromosome 11"/>
</dbReference>
<evidence type="ECO:0000256" key="21">
    <source>
        <dbReference type="PIRSR" id="PIRSR600823-5"/>
    </source>
</evidence>
<keyword evidence="15" id="KW-0325">Glycoprotein</keyword>
<dbReference type="InterPro" id="IPR002016">
    <property type="entry name" value="Haem_peroxidase"/>
</dbReference>
<evidence type="ECO:0000256" key="12">
    <source>
        <dbReference type="ARBA" id="ARBA00023002"/>
    </source>
</evidence>
<feature type="binding site" evidence="19">
    <location>
        <position position="93"/>
    </location>
    <ligand>
        <name>Ca(2+)</name>
        <dbReference type="ChEBI" id="CHEBI:29108"/>
        <label>1</label>
    </ligand>
</feature>
<evidence type="ECO:0000256" key="19">
    <source>
        <dbReference type="PIRSR" id="PIRSR600823-3"/>
    </source>
</evidence>
<dbReference type="GO" id="GO:0020037">
    <property type="term" value="F:heme binding"/>
    <property type="evidence" value="ECO:0007669"/>
    <property type="project" value="InterPro"/>
</dbReference>
<name>A0A7N2MV73_QUELO</name>
<comment type="catalytic activity">
    <reaction evidence="1">
        <text>2 a phenolic donor + H2O2 = 2 a phenolic radical donor + 2 H2O</text>
        <dbReference type="Rhea" id="RHEA:56136"/>
        <dbReference type="ChEBI" id="CHEBI:15377"/>
        <dbReference type="ChEBI" id="CHEBI:16240"/>
        <dbReference type="ChEBI" id="CHEBI:139520"/>
        <dbReference type="ChEBI" id="CHEBI:139521"/>
        <dbReference type="EC" id="1.11.1.7"/>
    </reaction>
</comment>
<comment type="similarity">
    <text evidence="4">Belongs to the peroxidase family. Ascorbate peroxidase subfamily.</text>
</comment>
<dbReference type="GO" id="GO:0005576">
    <property type="term" value="C:extracellular region"/>
    <property type="evidence" value="ECO:0007669"/>
    <property type="project" value="UniProtKB-SubCell"/>
</dbReference>
<keyword evidence="14 21" id="KW-1015">Disulfide bond</keyword>
<dbReference type="GO" id="GO:0006979">
    <property type="term" value="P:response to oxidative stress"/>
    <property type="evidence" value="ECO:0007669"/>
    <property type="project" value="InterPro"/>
</dbReference>
<feature type="disulfide bond" evidence="21">
    <location>
        <begin position="54"/>
        <end position="130"/>
    </location>
</feature>
<dbReference type="InterPro" id="IPR000823">
    <property type="entry name" value="Peroxidase_pln"/>
</dbReference>
<feature type="binding site" evidence="19">
    <location>
        <position position="256"/>
    </location>
    <ligand>
        <name>Ca(2+)</name>
        <dbReference type="ChEBI" id="CHEBI:29108"/>
        <label>2</label>
    </ligand>
</feature>
<sequence>MQSSTSFLFVFLVLYLLSAFAHPGEGEDYLKVHKLPATSPYEDVMSFAYYYQKCPKAEAIINQKVKEWINKDYTLAASLIRLHFHDCSVRGCDGSILLNHEGSERKADVSKTLRGFEVIDDIKAEIEKKCPKTVSCADILTAAARDATVSAGGPYWMVPYGRKDGLVSLAKEAQLVPMGHEDITSLVEFYQSKGLSVLDLAILSGAHTIGRATCGSIQDRLFNYSGTGKPDPSLDAQYLNYLKRKCRWSSDYVDLDATTPKTFDSEYYSNLPKKMGLLSTDEKLYTDPRTAPLVNALAYQPSLFFYQFGVSMAKLGNKTQALAGAISQGEIAISRSRDRDVDRDRSRDVDRDLATRSRSTLREIAPSIAISIRRDLAIDRDLDPARFAVDRDLDPARSREGEIAPSQDRDVFWDLEFFFFFGFGCDGSILLNHEGSERKFDVSKTLRGFKVIDDIKAKIEKKCPKTVSCADILTAAARDATVLAGGPYWMVPYGRKDGLVSLAKEAQLVPMSHEDITSLVEFAGLGHSFRLFNYGGTHGKPGPSLNTQYLNYLKRKCRWSSDYVDLDATTPRTFDVEYYSNLPKKMGLLSTDEKLYTDPRTALLVNALANQPSLFFYQFGVSMAKLGNVQCLLGHEVSPYLTSMTLFFFLLLLVSNTTMADKNLRFSPLVASRDGSMKRSNMEFTSRKLGVGKSKTNSTCKSESTTANAIHVPSPGRRKGRYQASKSPLPWQDKIFNASEHEVPSGPNPISNRNNLVDGGGCKSGDNGSDGDHNNYNSSGGNIDNNKNGNGKDNSHYREDNSDNDGDDGNNVDCMCSQLH</sequence>
<dbReference type="SUPFAM" id="SSF48113">
    <property type="entry name" value="Heme-dependent peroxidases"/>
    <property type="match status" value="2"/>
</dbReference>
<keyword evidence="11 19" id="KW-0106">Calcium</keyword>
<reference evidence="25 26" key="1">
    <citation type="journal article" date="2016" name="G3 (Bethesda)">
        <title>First Draft Assembly and Annotation of the Genome of a California Endemic Oak Quercus lobata Nee (Fagaceae).</title>
        <authorList>
            <person name="Sork V.L."/>
            <person name="Fitz-Gibbon S.T."/>
            <person name="Puiu D."/>
            <person name="Crepeau M."/>
            <person name="Gugger P.F."/>
            <person name="Sherman R."/>
            <person name="Stevens K."/>
            <person name="Langley C.H."/>
            <person name="Pellegrini M."/>
            <person name="Salzberg S.L."/>
        </authorList>
    </citation>
    <scope>NUCLEOTIDE SEQUENCE [LARGE SCALE GENOMIC DNA]</scope>
    <source>
        <strain evidence="25 26">cv. SW786</strain>
    </source>
</reference>
<evidence type="ECO:0000256" key="7">
    <source>
        <dbReference type="ARBA" id="ARBA00022559"/>
    </source>
</evidence>
<feature type="domain" description="Plant heme peroxidase family profile" evidence="24">
    <location>
        <begin position="415"/>
        <end position="636"/>
    </location>
</feature>
<keyword evidence="26" id="KW-1185">Reference proteome</keyword>
<feature type="binding site" evidence="19">
    <location>
        <position position="95"/>
    </location>
    <ligand>
        <name>Ca(2+)</name>
        <dbReference type="ChEBI" id="CHEBI:29108"/>
        <label>1</label>
    </ligand>
</feature>
<dbReference type="PRINTS" id="PR00458">
    <property type="entry name" value="PEROXIDASE"/>
</dbReference>
<feature type="binding site" evidence="18">
    <location>
        <position position="177"/>
    </location>
    <ligand>
        <name>substrate</name>
    </ligand>
</feature>
<evidence type="ECO:0000256" key="11">
    <source>
        <dbReference type="ARBA" id="ARBA00022837"/>
    </source>
</evidence>
<organism evidence="25 26">
    <name type="scientific">Quercus lobata</name>
    <name type="common">Valley oak</name>
    <dbReference type="NCBI Taxonomy" id="97700"/>
    <lineage>
        <taxon>Eukaryota</taxon>
        <taxon>Viridiplantae</taxon>
        <taxon>Streptophyta</taxon>
        <taxon>Embryophyta</taxon>
        <taxon>Tracheophyta</taxon>
        <taxon>Spermatophyta</taxon>
        <taxon>Magnoliopsida</taxon>
        <taxon>eudicotyledons</taxon>
        <taxon>Gunneridae</taxon>
        <taxon>Pentapetalae</taxon>
        <taxon>rosids</taxon>
        <taxon>fabids</taxon>
        <taxon>Fagales</taxon>
        <taxon>Fagaceae</taxon>
        <taxon>Quercus</taxon>
    </lineage>
</organism>
<proteinExistence type="inferred from homology"/>
<evidence type="ECO:0000256" key="9">
    <source>
        <dbReference type="ARBA" id="ARBA00022723"/>
    </source>
</evidence>
<dbReference type="EnsemblPlants" id="QL11p011002:mrna">
    <property type="protein sequence ID" value="QL11p011002:mrna"/>
    <property type="gene ID" value="QL11p011002"/>
</dbReference>
<feature type="site" description="Transition state stabilizer" evidence="20">
    <location>
        <position position="81"/>
    </location>
</feature>
<dbReference type="EMBL" id="LRBV02000011">
    <property type="status" value="NOT_ANNOTATED_CDS"/>
    <property type="molecule type" value="Genomic_DNA"/>
</dbReference>
<keyword evidence="13 19" id="KW-0408">Iron</keyword>
<dbReference type="InterPro" id="IPR033905">
    <property type="entry name" value="Secretory_peroxidase"/>
</dbReference>
<keyword evidence="7" id="KW-0575">Peroxidase</keyword>
<evidence type="ECO:0000256" key="22">
    <source>
        <dbReference type="SAM" id="MobiDB-lite"/>
    </source>
</evidence>
<feature type="binding site" evidence="19">
    <location>
        <position position="91"/>
    </location>
    <ligand>
        <name>Ca(2+)</name>
        <dbReference type="ChEBI" id="CHEBI:29108"/>
        <label>1</label>
    </ligand>
</feature>
<dbReference type="InterPro" id="IPR010255">
    <property type="entry name" value="Haem_peroxidase_sf"/>
</dbReference>
<evidence type="ECO:0000256" key="8">
    <source>
        <dbReference type="ARBA" id="ARBA00022617"/>
    </source>
</evidence>
<feature type="binding site" evidence="19">
    <location>
        <position position="259"/>
    </location>
    <ligand>
        <name>Ca(2+)</name>
        <dbReference type="ChEBI" id="CHEBI:29108"/>
        <label>2</label>
    </ligand>
</feature>
<evidence type="ECO:0000256" key="13">
    <source>
        <dbReference type="ARBA" id="ARBA00023004"/>
    </source>
</evidence>
<dbReference type="PRINTS" id="PR00461">
    <property type="entry name" value="PLPEROXIDASE"/>
</dbReference>
<dbReference type="PANTHER" id="PTHR31235">
    <property type="entry name" value="PEROXIDASE 25-RELATED"/>
    <property type="match status" value="1"/>
</dbReference>
<feature type="active site" description="Proton acceptor" evidence="17">
    <location>
        <position position="85"/>
    </location>
</feature>
<evidence type="ECO:0000256" key="16">
    <source>
        <dbReference type="ARBA" id="ARBA00023324"/>
    </source>
</evidence>
<comment type="function">
    <text evidence="2">Removal of H(2)O(2), oxidation of toxic reductants, biosynthesis and degradation of lignin, suberization, auxin catabolism, response to environmental stresses such as wounding, pathogen attack and oxidative stress. These functions might be dependent on each isozyme/isoform in each plant tissue.</text>
</comment>
<feature type="signal peptide" evidence="23">
    <location>
        <begin position="1"/>
        <end position="26"/>
    </location>
</feature>
<evidence type="ECO:0000256" key="3">
    <source>
        <dbReference type="ARBA" id="ARBA00004613"/>
    </source>
</evidence>
<evidence type="ECO:0000256" key="14">
    <source>
        <dbReference type="ARBA" id="ARBA00023157"/>
    </source>
</evidence>
<keyword evidence="16" id="KW-0376">Hydrogen peroxide</keyword>
<evidence type="ECO:0000313" key="25">
    <source>
        <dbReference type="EnsemblPlants" id="QL11p011002:mrna"/>
    </source>
</evidence>
<keyword evidence="12" id="KW-0560">Oxidoreductase</keyword>
<feature type="chain" id="PRO_5029467258" description="peroxidase" evidence="23">
    <location>
        <begin position="27"/>
        <end position="820"/>
    </location>
</feature>
<evidence type="ECO:0000259" key="24">
    <source>
        <dbReference type="PROSITE" id="PS50873"/>
    </source>
</evidence>
<evidence type="ECO:0000256" key="4">
    <source>
        <dbReference type="ARBA" id="ARBA00006873"/>
    </source>
</evidence>
<comment type="cofactor">
    <cofactor evidence="19">
        <name>heme b</name>
        <dbReference type="ChEBI" id="CHEBI:60344"/>
    </cofactor>
    <text evidence="19">Binds 1 heme b (iron(II)-protoporphyrin IX) group per subunit.</text>
</comment>
<feature type="binding site" evidence="19">
    <location>
        <position position="89"/>
    </location>
    <ligand>
        <name>Ca(2+)</name>
        <dbReference type="ChEBI" id="CHEBI:29108"/>
        <label>1</label>
    </ligand>
</feature>
<keyword evidence="6" id="KW-0964">Secreted</keyword>
<feature type="binding site" evidence="19">
    <location>
        <position position="208"/>
    </location>
    <ligand>
        <name>Ca(2+)</name>
        <dbReference type="ChEBI" id="CHEBI:29108"/>
        <label>2</label>
    </ligand>
</feature>
<feature type="binding site" evidence="19">
    <location>
        <position position="86"/>
    </location>
    <ligand>
        <name>Ca(2+)</name>
        <dbReference type="ChEBI" id="CHEBI:29108"/>
        <label>1</label>
    </ligand>
</feature>
<dbReference type="CDD" id="cd00693">
    <property type="entry name" value="secretory_peroxidase"/>
    <property type="match status" value="1"/>
</dbReference>
<keyword evidence="8" id="KW-0349">Heme</keyword>
<evidence type="ECO:0000313" key="26">
    <source>
        <dbReference type="Proteomes" id="UP000594261"/>
    </source>
</evidence>
<feature type="disulfide bond" evidence="21">
    <location>
        <begin position="214"/>
        <end position="246"/>
    </location>
</feature>
<protein>
    <recommendedName>
        <fullName evidence="5">peroxidase</fullName>
        <ecNumber evidence="5">1.11.1.7</ecNumber>
    </recommendedName>
</protein>
<evidence type="ECO:0000256" key="18">
    <source>
        <dbReference type="PIRSR" id="PIRSR600823-2"/>
    </source>
</evidence>
<dbReference type="InterPro" id="IPR019793">
    <property type="entry name" value="Peroxidases_heam-ligand_BS"/>
</dbReference>
<dbReference type="Gramene" id="QL11p011002:mrna">
    <property type="protein sequence ID" value="QL11p011002:mrna"/>
    <property type="gene ID" value="QL11p011002"/>
</dbReference>
<dbReference type="FunFam" id="1.10.420.10:FF:000001">
    <property type="entry name" value="Peroxidase"/>
    <property type="match status" value="1"/>
</dbReference>
<dbReference type="EC" id="1.11.1.7" evidence="5"/>
<feature type="disulfide bond" evidence="21">
    <location>
        <begin position="87"/>
        <end position="92"/>
    </location>
</feature>
<keyword evidence="10 23" id="KW-0732">Signal</keyword>
<evidence type="ECO:0000256" key="10">
    <source>
        <dbReference type="ARBA" id="ARBA00022729"/>
    </source>
</evidence>
<evidence type="ECO:0000256" key="17">
    <source>
        <dbReference type="PIRSR" id="PIRSR600823-1"/>
    </source>
</evidence>
<dbReference type="GO" id="GO:0046872">
    <property type="term" value="F:metal ion binding"/>
    <property type="evidence" value="ECO:0007669"/>
    <property type="project" value="UniProtKB-KW"/>
</dbReference>
<accession>A0A7N2MV73</accession>
<evidence type="ECO:0000256" key="5">
    <source>
        <dbReference type="ARBA" id="ARBA00012313"/>
    </source>
</evidence>
<dbReference type="Gene3D" id="1.10.520.10">
    <property type="match status" value="2"/>
</dbReference>
<comment type="subcellular location">
    <subcellularLocation>
        <location evidence="3">Secreted</location>
    </subcellularLocation>
</comment>
<dbReference type="Gene3D" id="1.10.420.10">
    <property type="entry name" value="Peroxidase, domain 2"/>
    <property type="match status" value="2"/>
</dbReference>
<evidence type="ECO:0000256" key="1">
    <source>
        <dbReference type="ARBA" id="ARBA00000189"/>
    </source>
</evidence>
<feature type="region of interest" description="Disordered" evidence="22">
    <location>
        <begin position="681"/>
        <end position="726"/>
    </location>
</feature>
<comment type="cofactor">
    <cofactor evidence="19">
        <name>Ca(2+)</name>
        <dbReference type="ChEBI" id="CHEBI:29108"/>
    </cofactor>
    <text evidence="19">Binds 2 calcium ions per subunit.</text>
</comment>
<dbReference type="GO" id="GO:0140825">
    <property type="term" value="F:lactoperoxidase activity"/>
    <property type="evidence" value="ECO:0007669"/>
    <property type="project" value="UniProtKB-EC"/>
</dbReference>
<dbReference type="PROSITE" id="PS50873">
    <property type="entry name" value="PEROXIDASE_4"/>
    <property type="match status" value="2"/>
</dbReference>
<dbReference type="AlphaFoldDB" id="A0A7N2MV73"/>
<feature type="region of interest" description="Disordered" evidence="22">
    <location>
        <begin position="739"/>
        <end position="810"/>
    </location>
</feature>
<feature type="domain" description="Plant heme peroxidase family profile" evidence="24">
    <location>
        <begin position="44"/>
        <end position="331"/>
    </location>
</feature>
<keyword evidence="9 19" id="KW-0479">Metal-binding</keyword>
<dbReference type="FunFam" id="1.10.520.10:FF:000006">
    <property type="entry name" value="Peroxidase"/>
    <property type="match status" value="1"/>
</dbReference>
<feature type="binding site" description="axial binding residue" evidence="19">
    <location>
        <position position="207"/>
    </location>
    <ligand>
        <name>heme b</name>
        <dbReference type="ChEBI" id="CHEBI:60344"/>
    </ligand>
    <ligandPart>
        <name>Fe</name>
        <dbReference type="ChEBI" id="CHEBI:18248"/>
    </ligandPart>
</feature>